<evidence type="ECO:0000256" key="1">
    <source>
        <dbReference type="SAM" id="MobiDB-lite"/>
    </source>
</evidence>
<name>A0AAE0L8E2_9CHLO</name>
<gene>
    <name evidence="3" type="ORF">CYMTET_15959</name>
</gene>
<dbReference type="InterPro" id="IPR000595">
    <property type="entry name" value="cNMP-bd_dom"/>
</dbReference>
<protein>
    <recommendedName>
        <fullName evidence="2">Cyclic nucleotide-binding domain-containing protein</fullName>
    </recommendedName>
</protein>
<feature type="non-terminal residue" evidence="3">
    <location>
        <position position="1"/>
    </location>
</feature>
<accession>A0AAE0L8E2</accession>
<dbReference type="InterPro" id="IPR014710">
    <property type="entry name" value="RmlC-like_jellyroll"/>
</dbReference>
<dbReference type="Proteomes" id="UP001190700">
    <property type="component" value="Unassembled WGS sequence"/>
</dbReference>
<evidence type="ECO:0000259" key="2">
    <source>
        <dbReference type="PROSITE" id="PS50042"/>
    </source>
</evidence>
<dbReference type="CDD" id="cd00038">
    <property type="entry name" value="CAP_ED"/>
    <property type="match status" value="2"/>
</dbReference>
<proteinExistence type="predicted"/>
<dbReference type="Gene3D" id="2.60.120.10">
    <property type="entry name" value="Jelly Rolls"/>
    <property type="match status" value="2"/>
</dbReference>
<dbReference type="AlphaFoldDB" id="A0AAE0L8E2"/>
<dbReference type="PROSITE" id="PS50042">
    <property type="entry name" value="CNMP_BINDING_3"/>
    <property type="match status" value="2"/>
</dbReference>
<keyword evidence="4" id="KW-1185">Reference proteome</keyword>
<evidence type="ECO:0000313" key="4">
    <source>
        <dbReference type="Proteomes" id="UP001190700"/>
    </source>
</evidence>
<dbReference type="PANTHER" id="PTHR23011">
    <property type="entry name" value="CYCLIC NUCLEOTIDE-BINDING DOMAIN CONTAINING PROTEIN"/>
    <property type="match status" value="1"/>
</dbReference>
<dbReference type="InterPro" id="IPR018490">
    <property type="entry name" value="cNMP-bd_dom_sf"/>
</dbReference>
<comment type="caution">
    <text evidence="3">The sequence shown here is derived from an EMBL/GenBank/DDBJ whole genome shotgun (WGS) entry which is preliminary data.</text>
</comment>
<evidence type="ECO:0000313" key="3">
    <source>
        <dbReference type="EMBL" id="KAK3275941.1"/>
    </source>
</evidence>
<feature type="domain" description="Cyclic nucleotide-binding" evidence="2">
    <location>
        <begin position="206"/>
        <end position="331"/>
    </location>
</feature>
<dbReference type="EMBL" id="LGRX02006897">
    <property type="protein sequence ID" value="KAK3275941.1"/>
    <property type="molecule type" value="Genomic_DNA"/>
</dbReference>
<feature type="compositionally biased region" description="Basic and acidic residues" evidence="1">
    <location>
        <begin position="567"/>
        <end position="577"/>
    </location>
</feature>
<sequence>VRIWIEILMKDRGRRTPEDVLQLMKLIKKNKFFEIFSDDVMGELCRCMSWEAGEAGEYLFEEGDVGSTFYIVMYGGVQIFRWRERARSRQSEVETLDSGSQAEKRPDISSPKEGALKEELAAGMPQTSRGNTPEDQFMELLQYCTSGTSFGEIALVDSTGCRHANAKVAVPSGFVTLSEKDFRQVLLLVREKEDREKVDFFCRVSIFSQCTLEMLRSTASTLEVQHLPSKSVLLDQGAEPSDIFFIMSGEVDFVVDIPAIPDVLPVADKRAAAHAGLERRPEGLAHAHVLLTTLGPGEYFGDQAILCRQPQAFYAISKTEVTVLKAKASDFDFFKSLNSKAVSRFEQRAQLLPSIADIQHQFAALTAWQRQKKGILHTEIAQHPRVEVLPMELWPIKWKCTQPPATTELTMGDLQRPANTGGSNEHLMKQRFTDATYVDFMPNAIVMVLHLDPKEGNPLHINLLDRVYEHLSGLAFEKKVQSVRYMTTTWLVLVDSPAEDLSHTAQKMVEIIKDLSDAMPTLVEACIYHANNATRKSRDSVESCFSEDAEGSAQGAAADANKQSQDGSDKRRSKFDAKITASQRRPTLLHARGTTLGEFQIRAMNHSFAPAMSCAIATGNVFTHCMRRGAFITKLEGLGVQKAWEMVENMRHLFSIRHLEAFVPDCEIPTPRLHVHLCPATAQALKPYWNSEVFDLPNAEDYLDQFIGNEPDGTEPGEQEGKIAPIKMRPMVSKYMYSMHMIASAFGKHVKCHVLPHAMLFAPYPNSKAMSLRDAVTDKEQELNVLMELPPGTHVMKTPSPKKALTASSVTNAKLSPSFRKRQFWPIHATPPRHAAYANSTSLASAFKLPAFSRSSPPPAVVQSLPHAPATWQGQARPGWARRRGDGMRSTVRKLVEEEDHEPLMQSKSEPSIGVDRGTLHRWEHAAYPPLLKSSTAGKSFIPGRTVKLTGTFNYPGRIDTLYQPGRASVRVHPWHRVLLRTEASRVVRSEFADASTADAALLKDIEKIVAEPRESAGYVLTDAYGVKADELQVVTRGLTFVRRSRVYV</sequence>
<feature type="region of interest" description="Disordered" evidence="1">
    <location>
        <begin position="91"/>
        <end position="112"/>
    </location>
</feature>
<reference evidence="3 4" key="1">
    <citation type="journal article" date="2015" name="Genome Biol. Evol.">
        <title>Comparative Genomics of a Bacterivorous Green Alga Reveals Evolutionary Causalities and Consequences of Phago-Mixotrophic Mode of Nutrition.</title>
        <authorList>
            <person name="Burns J.A."/>
            <person name="Paasch A."/>
            <person name="Narechania A."/>
            <person name="Kim E."/>
        </authorList>
    </citation>
    <scope>NUCLEOTIDE SEQUENCE [LARGE SCALE GENOMIC DNA]</scope>
    <source>
        <strain evidence="3 4">PLY_AMNH</strain>
    </source>
</reference>
<dbReference type="PANTHER" id="PTHR23011:SF28">
    <property type="entry name" value="CYCLIC NUCLEOTIDE-BINDING DOMAIN CONTAINING PROTEIN"/>
    <property type="match status" value="1"/>
</dbReference>
<dbReference type="SUPFAM" id="SSF51206">
    <property type="entry name" value="cAMP-binding domain-like"/>
    <property type="match status" value="2"/>
</dbReference>
<feature type="domain" description="Cyclic nucleotide-binding" evidence="2">
    <location>
        <begin position="32"/>
        <end position="203"/>
    </location>
</feature>
<organism evidence="3 4">
    <name type="scientific">Cymbomonas tetramitiformis</name>
    <dbReference type="NCBI Taxonomy" id="36881"/>
    <lineage>
        <taxon>Eukaryota</taxon>
        <taxon>Viridiplantae</taxon>
        <taxon>Chlorophyta</taxon>
        <taxon>Pyramimonadophyceae</taxon>
        <taxon>Pyramimonadales</taxon>
        <taxon>Pyramimonadaceae</taxon>
        <taxon>Cymbomonas</taxon>
    </lineage>
</organism>
<feature type="region of interest" description="Disordered" evidence="1">
    <location>
        <begin position="552"/>
        <end position="584"/>
    </location>
</feature>
<dbReference type="SMART" id="SM00100">
    <property type="entry name" value="cNMP"/>
    <property type="match status" value="2"/>
</dbReference>